<dbReference type="GO" id="GO:0005507">
    <property type="term" value="F:copper ion binding"/>
    <property type="evidence" value="ECO:0007669"/>
    <property type="project" value="TreeGrafter"/>
</dbReference>
<dbReference type="EMBL" id="CP128399">
    <property type="protein sequence ID" value="WJW67905.1"/>
    <property type="molecule type" value="Genomic_DNA"/>
</dbReference>
<evidence type="ECO:0000313" key="13">
    <source>
        <dbReference type="EMBL" id="WJW67905.1"/>
    </source>
</evidence>
<evidence type="ECO:0000256" key="7">
    <source>
        <dbReference type="ARBA" id="ARBA00022833"/>
    </source>
</evidence>
<evidence type="ECO:0000256" key="4">
    <source>
        <dbReference type="ARBA" id="ARBA00022679"/>
    </source>
</evidence>
<dbReference type="Pfam" id="PF02578">
    <property type="entry name" value="Cu-oxidase_4"/>
    <property type="match status" value="1"/>
</dbReference>
<dbReference type="EMBL" id="JACATZ010000001">
    <property type="protein sequence ID" value="NWJ46045.1"/>
    <property type="molecule type" value="Genomic_DNA"/>
</dbReference>
<keyword evidence="15" id="KW-1185">Reference proteome</keyword>
<organism evidence="12 14">
    <name type="scientific">Candidatus Chlorohelix allophototropha</name>
    <dbReference type="NCBI Taxonomy" id="3003348"/>
    <lineage>
        <taxon>Bacteria</taxon>
        <taxon>Bacillati</taxon>
        <taxon>Chloroflexota</taxon>
        <taxon>Chloroflexia</taxon>
        <taxon>Candidatus Chloroheliales</taxon>
        <taxon>Candidatus Chloroheliaceae</taxon>
        <taxon>Candidatus Chlorohelix</taxon>
    </lineage>
</organism>
<evidence type="ECO:0000256" key="1">
    <source>
        <dbReference type="ARBA" id="ARBA00000553"/>
    </source>
</evidence>
<comment type="similarity">
    <text evidence="3 11">Belongs to the purine nucleoside phosphorylase YfiH/LACC1 family.</text>
</comment>
<comment type="catalytic activity">
    <reaction evidence="9">
        <text>adenosine + phosphate = alpha-D-ribose 1-phosphate + adenine</text>
        <dbReference type="Rhea" id="RHEA:27642"/>
        <dbReference type="ChEBI" id="CHEBI:16335"/>
        <dbReference type="ChEBI" id="CHEBI:16708"/>
        <dbReference type="ChEBI" id="CHEBI:43474"/>
        <dbReference type="ChEBI" id="CHEBI:57720"/>
        <dbReference type="EC" id="2.4.2.1"/>
    </reaction>
    <physiologicalReaction direction="left-to-right" evidence="9">
        <dbReference type="Rhea" id="RHEA:27643"/>
    </physiologicalReaction>
</comment>
<dbReference type="GO" id="GO:0016787">
    <property type="term" value="F:hydrolase activity"/>
    <property type="evidence" value="ECO:0007669"/>
    <property type="project" value="UniProtKB-KW"/>
</dbReference>
<keyword evidence="7" id="KW-0862">Zinc</keyword>
<keyword evidence="4" id="KW-0808">Transferase</keyword>
<dbReference type="Proteomes" id="UP001431572">
    <property type="component" value="Chromosome 1"/>
</dbReference>
<dbReference type="AlphaFoldDB" id="A0A8T7M3J1"/>
<dbReference type="InterPro" id="IPR003730">
    <property type="entry name" value="Cu_polyphenol_OxRdtase"/>
</dbReference>
<comment type="function">
    <text evidence="2">Purine nucleoside enzyme that catalyzes the phosphorolysis of adenosine and inosine nucleosides, yielding D-ribose 1-phosphate and the respective free bases, adenine and hypoxanthine. Also catalyzes the phosphorolysis of S-methyl-5'-thioadenosine into adenine and S-methyl-5-thio-alpha-D-ribose 1-phosphate. Also has adenosine deaminase activity.</text>
</comment>
<evidence type="ECO:0000256" key="6">
    <source>
        <dbReference type="ARBA" id="ARBA00022801"/>
    </source>
</evidence>
<dbReference type="PANTHER" id="PTHR30616">
    <property type="entry name" value="UNCHARACTERIZED PROTEIN YFIH"/>
    <property type="match status" value="1"/>
</dbReference>
<sequence>MPLTSDNALNMPLFKFETLSGFPHLKHGISTRYAPANPIFQEAQPERPDDYKMGGVNAGLSDEVMNLRRSEFIEAVGGDWREHFPNLTSGYQQHTANVAVVDEKFYGAGRNWRNSIPATDALVTNLSGIPLLTGHADCPPILFYDPIKGVIAAAHSGWRGTVQKIAAETVQVMQARFGCDPTDILAGIGPSIGGCCYTVNEAVAYEVFAAFGEEETRGFLSLREDGLYLFNLWSAIEHTLRIAGIKPAHIEHSELCSLCHHDTFFSYRAQPPELKGKQGNYGALIMLD</sequence>
<dbReference type="RefSeq" id="WP_341469797.1">
    <property type="nucleotide sequence ID" value="NZ_CP128399.1"/>
</dbReference>
<reference evidence="13" key="2">
    <citation type="journal article" date="2024" name="Nature">
        <title>Anoxygenic phototroph of the Chloroflexota uses a type I reaction centre.</title>
        <authorList>
            <person name="Tsuji J.M."/>
            <person name="Shaw N.A."/>
            <person name="Nagashima S."/>
            <person name="Venkiteswaran J.J."/>
            <person name="Schiff S.L."/>
            <person name="Watanabe T."/>
            <person name="Fukui M."/>
            <person name="Hanada S."/>
            <person name="Tank M."/>
            <person name="Neufeld J.D."/>
        </authorList>
    </citation>
    <scope>NUCLEOTIDE SEQUENCE</scope>
    <source>
        <strain evidence="13">L227-S17</strain>
    </source>
</reference>
<reference evidence="12 14" key="1">
    <citation type="submission" date="2020-06" db="EMBL/GenBank/DDBJ databases">
        <title>Anoxygenic phototrophic Chloroflexota member uses a Type I reaction center.</title>
        <authorList>
            <person name="Tsuji J.M."/>
            <person name="Shaw N.A."/>
            <person name="Nagashima S."/>
            <person name="Venkiteswaran J."/>
            <person name="Schiff S.L."/>
            <person name="Hanada S."/>
            <person name="Tank M."/>
            <person name="Neufeld J.D."/>
        </authorList>
    </citation>
    <scope>NUCLEOTIDE SEQUENCE [LARGE SCALE GENOMIC DNA]</scope>
    <source>
        <strain evidence="12">L227-S17</strain>
    </source>
</reference>
<proteinExistence type="inferred from homology"/>
<evidence type="ECO:0000256" key="2">
    <source>
        <dbReference type="ARBA" id="ARBA00003215"/>
    </source>
</evidence>
<evidence type="ECO:0000256" key="8">
    <source>
        <dbReference type="ARBA" id="ARBA00047989"/>
    </source>
</evidence>
<evidence type="ECO:0000313" key="12">
    <source>
        <dbReference type="EMBL" id="NWJ46045.1"/>
    </source>
</evidence>
<dbReference type="GO" id="GO:0017061">
    <property type="term" value="F:S-methyl-5-thioadenosine phosphorylase activity"/>
    <property type="evidence" value="ECO:0007669"/>
    <property type="project" value="UniProtKB-EC"/>
</dbReference>
<dbReference type="InterPro" id="IPR011324">
    <property type="entry name" value="Cytotoxic_necrot_fac-like_cat"/>
</dbReference>
<gene>
    <name evidence="12" type="primary">pgeF</name>
    <name evidence="12" type="ORF">HXX08_09225</name>
    <name evidence="13" type="ORF">OZ401_001189</name>
</gene>
<keyword evidence="5" id="KW-0479">Metal-binding</keyword>
<name>A0A8T7M3J1_9CHLR</name>
<comment type="catalytic activity">
    <reaction evidence="8">
        <text>adenosine + H2O + H(+) = inosine + NH4(+)</text>
        <dbReference type="Rhea" id="RHEA:24408"/>
        <dbReference type="ChEBI" id="CHEBI:15377"/>
        <dbReference type="ChEBI" id="CHEBI:15378"/>
        <dbReference type="ChEBI" id="CHEBI:16335"/>
        <dbReference type="ChEBI" id="CHEBI:17596"/>
        <dbReference type="ChEBI" id="CHEBI:28938"/>
        <dbReference type="EC" id="3.5.4.4"/>
    </reaction>
    <physiologicalReaction direction="left-to-right" evidence="8">
        <dbReference type="Rhea" id="RHEA:24409"/>
    </physiologicalReaction>
</comment>
<dbReference type="Proteomes" id="UP000521676">
    <property type="component" value="Unassembled WGS sequence"/>
</dbReference>
<dbReference type="Gene3D" id="3.60.140.10">
    <property type="entry name" value="CNF1/YfiH-like putative cysteine hydrolases"/>
    <property type="match status" value="1"/>
</dbReference>
<evidence type="ECO:0000256" key="11">
    <source>
        <dbReference type="RuleBase" id="RU361274"/>
    </source>
</evidence>
<evidence type="ECO:0000256" key="10">
    <source>
        <dbReference type="ARBA" id="ARBA00049893"/>
    </source>
</evidence>
<comment type="catalytic activity">
    <reaction evidence="10">
        <text>S-methyl-5'-thioadenosine + phosphate = 5-(methylsulfanyl)-alpha-D-ribose 1-phosphate + adenine</text>
        <dbReference type="Rhea" id="RHEA:11852"/>
        <dbReference type="ChEBI" id="CHEBI:16708"/>
        <dbReference type="ChEBI" id="CHEBI:17509"/>
        <dbReference type="ChEBI" id="CHEBI:43474"/>
        <dbReference type="ChEBI" id="CHEBI:58533"/>
        <dbReference type="EC" id="2.4.2.28"/>
    </reaction>
    <physiologicalReaction direction="left-to-right" evidence="10">
        <dbReference type="Rhea" id="RHEA:11853"/>
    </physiologicalReaction>
</comment>
<protein>
    <recommendedName>
        <fullName evidence="11">Purine nucleoside phosphorylase</fullName>
    </recommendedName>
</protein>
<comment type="catalytic activity">
    <reaction evidence="1">
        <text>inosine + phosphate = alpha-D-ribose 1-phosphate + hypoxanthine</text>
        <dbReference type="Rhea" id="RHEA:27646"/>
        <dbReference type="ChEBI" id="CHEBI:17368"/>
        <dbReference type="ChEBI" id="CHEBI:17596"/>
        <dbReference type="ChEBI" id="CHEBI:43474"/>
        <dbReference type="ChEBI" id="CHEBI:57720"/>
        <dbReference type="EC" id="2.4.2.1"/>
    </reaction>
    <physiologicalReaction direction="left-to-right" evidence="1">
        <dbReference type="Rhea" id="RHEA:27647"/>
    </physiologicalReaction>
</comment>
<dbReference type="CDD" id="cd16833">
    <property type="entry name" value="YfiH"/>
    <property type="match status" value="1"/>
</dbReference>
<evidence type="ECO:0000256" key="3">
    <source>
        <dbReference type="ARBA" id="ARBA00007353"/>
    </source>
</evidence>
<evidence type="ECO:0000256" key="9">
    <source>
        <dbReference type="ARBA" id="ARBA00048968"/>
    </source>
</evidence>
<accession>A0A8T7M3J1</accession>
<dbReference type="PANTHER" id="PTHR30616:SF2">
    <property type="entry name" value="PURINE NUCLEOSIDE PHOSPHORYLASE LACC1"/>
    <property type="match status" value="1"/>
</dbReference>
<dbReference type="InterPro" id="IPR038371">
    <property type="entry name" value="Cu_polyphenol_OxRdtase_sf"/>
</dbReference>
<evidence type="ECO:0000313" key="14">
    <source>
        <dbReference type="Proteomes" id="UP000521676"/>
    </source>
</evidence>
<evidence type="ECO:0000313" key="15">
    <source>
        <dbReference type="Proteomes" id="UP001431572"/>
    </source>
</evidence>
<dbReference type="SUPFAM" id="SSF64438">
    <property type="entry name" value="CNF1/YfiH-like putative cysteine hydrolases"/>
    <property type="match status" value="1"/>
</dbReference>
<evidence type="ECO:0000256" key="5">
    <source>
        <dbReference type="ARBA" id="ARBA00022723"/>
    </source>
</evidence>
<dbReference type="NCBIfam" id="TIGR00726">
    <property type="entry name" value="peptidoglycan editing factor PgeF"/>
    <property type="match status" value="1"/>
</dbReference>
<keyword evidence="6" id="KW-0378">Hydrolase</keyword>